<name>A0A9D4KZK4_DREPO</name>
<evidence type="ECO:0000313" key="1">
    <source>
        <dbReference type="EMBL" id="KAH3849083.1"/>
    </source>
</evidence>
<dbReference type="EMBL" id="JAIWYP010000003">
    <property type="protein sequence ID" value="KAH3849083.1"/>
    <property type="molecule type" value="Genomic_DNA"/>
</dbReference>
<evidence type="ECO:0000313" key="2">
    <source>
        <dbReference type="Proteomes" id="UP000828390"/>
    </source>
</evidence>
<sequence length="69" mass="7613">MWWPGKLSRESIRPVSSEVSRVRVPDWLHTFHHPAIVAPNVGHVADSSPLNLLVGSSSSVIQCSLSQIR</sequence>
<accession>A0A9D4KZK4</accession>
<reference evidence="1" key="1">
    <citation type="journal article" date="2019" name="bioRxiv">
        <title>The Genome of the Zebra Mussel, Dreissena polymorpha: A Resource for Invasive Species Research.</title>
        <authorList>
            <person name="McCartney M.A."/>
            <person name="Auch B."/>
            <person name="Kono T."/>
            <person name="Mallez S."/>
            <person name="Zhang Y."/>
            <person name="Obille A."/>
            <person name="Becker A."/>
            <person name="Abrahante J.E."/>
            <person name="Garbe J."/>
            <person name="Badalamenti J.P."/>
            <person name="Herman A."/>
            <person name="Mangelson H."/>
            <person name="Liachko I."/>
            <person name="Sullivan S."/>
            <person name="Sone E.D."/>
            <person name="Koren S."/>
            <person name="Silverstein K.A.T."/>
            <person name="Beckman K.B."/>
            <person name="Gohl D.M."/>
        </authorList>
    </citation>
    <scope>NUCLEOTIDE SEQUENCE</scope>
    <source>
        <strain evidence="1">Duluth1</strain>
        <tissue evidence="1">Whole animal</tissue>
    </source>
</reference>
<organism evidence="1 2">
    <name type="scientific">Dreissena polymorpha</name>
    <name type="common">Zebra mussel</name>
    <name type="synonym">Mytilus polymorpha</name>
    <dbReference type="NCBI Taxonomy" id="45954"/>
    <lineage>
        <taxon>Eukaryota</taxon>
        <taxon>Metazoa</taxon>
        <taxon>Spiralia</taxon>
        <taxon>Lophotrochozoa</taxon>
        <taxon>Mollusca</taxon>
        <taxon>Bivalvia</taxon>
        <taxon>Autobranchia</taxon>
        <taxon>Heteroconchia</taxon>
        <taxon>Euheterodonta</taxon>
        <taxon>Imparidentia</taxon>
        <taxon>Neoheterodontei</taxon>
        <taxon>Myida</taxon>
        <taxon>Dreissenoidea</taxon>
        <taxon>Dreissenidae</taxon>
        <taxon>Dreissena</taxon>
    </lineage>
</organism>
<dbReference type="Proteomes" id="UP000828390">
    <property type="component" value="Unassembled WGS sequence"/>
</dbReference>
<dbReference type="AlphaFoldDB" id="A0A9D4KZK4"/>
<comment type="caution">
    <text evidence="1">The sequence shown here is derived from an EMBL/GenBank/DDBJ whole genome shotgun (WGS) entry which is preliminary data.</text>
</comment>
<protein>
    <submittedName>
        <fullName evidence="1">Uncharacterized protein</fullName>
    </submittedName>
</protein>
<reference evidence="1" key="2">
    <citation type="submission" date="2020-11" db="EMBL/GenBank/DDBJ databases">
        <authorList>
            <person name="McCartney M.A."/>
            <person name="Auch B."/>
            <person name="Kono T."/>
            <person name="Mallez S."/>
            <person name="Becker A."/>
            <person name="Gohl D.M."/>
            <person name="Silverstein K.A.T."/>
            <person name="Koren S."/>
            <person name="Bechman K.B."/>
            <person name="Herman A."/>
            <person name="Abrahante J.E."/>
            <person name="Garbe J."/>
        </authorList>
    </citation>
    <scope>NUCLEOTIDE SEQUENCE</scope>
    <source>
        <strain evidence="1">Duluth1</strain>
        <tissue evidence="1">Whole animal</tissue>
    </source>
</reference>
<proteinExistence type="predicted"/>
<gene>
    <name evidence="1" type="ORF">DPMN_091475</name>
</gene>
<keyword evidence="2" id="KW-1185">Reference proteome</keyword>